<feature type="transmembrane region" description="Helical" evidence="10">
    <location>
        <begin position="640"/>
        <end position="659"/>
    </location>
</feature>
<dbReference type="CDD" id="cd03233">
    <property type="entry name" value="ABCG_PDR_domain1"/>
    <property type="match status" value="1"/>
</dbReference>
<dbReference type="FunFam" id="3.40.50.300:FF:000179">
    <property type="entry name" value="ABC transporter G family member 34"/>
    <property type="match status" value="1"/>
</dbReference>
<evidence type="ECO:0000313" key="12">
    <source>
        <dbReference type="EMBL" id="VFU49131.1"/>
    </source>
</evidence>
<keyword evidence="5" id="KW-0677">Repeat</keyword>
<dbReference type="Pfam" id="PF01061">
    <property type="entry name" value="ABC2_membrane"/>
    <property type="match status" value="1"/>
</dbReference>
<feature type="transmembrane region" description="Helical" evidence="10">
    <location>
        <begin position="665"/>
        <end position="687"/>
    </location>
</feature>
<feature type="domain" description="ABC transporter" evidence="11">
    <location>
        <begin position="154"/>
        <end position="426"/>
    </location>
</feature>
<evidence type="ECO:0000256" key="4">
    <source>
        <dbReference type="ARBA" id="ARBA00022692"/>
    </source>
</evidence>
<dbReference type="Gene3D" id="3.40.50.300">
    <property type="entry name" value="P-loop containing nucleotide triphosphate hydrolases"/>
    <property type="match status" value="1"/>
</dbReference>
<dbReference type="PANTHER" id="PTHR48040:SF59">
    <property type="entry name" value="ABC TRANSPORTER DOMAIN-CONTAINING PROTEIN"/>
    <property type="match status" value="1"/>
</dbReference>
<dbReference type="PROSITE" id="PS50893">
    <property type="entry name" value="ABC_TRANSPORTER_2"/>
    <property type="match status" value="1"/>
</dbReference>
<evidence type="ECO:0000256" key="1">
    <source>
        <dbReference type="ARBA" id="ARBA00004141"/>
    </source>
</evidence>
<dbReference type="InterPro" id="IPR003439">
    <property type="entry name" value="ABC_transporter-like_ATP-bd"/>
</dbReference>
<dbReference type="GO" id="GO:0016887">
    <property type="term" value="F:ATP hydrolysis activity"/>
    <property type="evidence" value="ECO:0007669"/>
    <property type="project" value="InterPro"/>
</dbReference>
<dbReference type="PANTHER" id="PTHR48040">
    <property type="entry name" value="PLEIOTROPIC DRUG RESISTANCE PROTEIN 1-LIKE ISOFORM X1"/>
    <property type="match status" value="1"/>
</dbReference>
<evidence type="ECO:0000259" key="11">
    <source>
        <dbReference type="PROSITE" id="PS50893"/>
    </source>
</evidence>
<evidence type="ECO:0000256" key="9">
    <source>
        <dbReference type="ARBA" id="ARBA00023136"/>
    </source>
</evidence>
<dbReference type="EMBL" id="CAADRP010001707">
    <property type="protein sequence ID" value="VFU49131.1"/>
    <property type="molecule type" value="Genomic_DNA"/>
</dbReference>
<evidence type="ECO:0000256" key="10">
    <source>
        <dbReference type="SAM" id="Phobius"/>
    </source>
</evidence>
<dbReference type="InterPro" id="IPR027417">
    <property type="entry name" value="P-loop_NTPase"/>
</dbReference>
<dbReference type="InterPro" id="IPR043926">
    <property type="entry name" value="ABCG_dom"/>
</dbReference>
<keyword evidence="6" id="KW-0547">Nucleotide-binding</keyword>
<comment type="subcellular location">
    <subcellularLocation>
        <location evidence="1">Membrane</location>
        <topology evidence="1">Multi-pass membrane protein</topology>
    </subcellularLocation>
</comment>
<evidence type="ECO:0000256" key="6">
    <source>
        <dbReference type="ARBA" id="ARBA00022741"/>
    </source>
</evidence>
<keyword evidence="7" id="KW-0067">ATP-binding</keyword>
<dbReference type="SMART" id="SM00382">
    <property type="entry name" value="AAA"/>
    <property type="match status" value="1"/>
</dbReference>
<dbReference type="GO" id="GO:0140359">
    <property type="term" value="F:ABC-type transporter activity"/>
    <property type="evidence" value="ECO:0007669"/>
    <property type="project" value="InterPro"/>
</dbReference>
<accession>A0A6N2M5V5</accession>
<name>A0A6N2M5V5_SALVM</name>
<feature type="transmembrane region" description="Helical" evidence="10">
    <location>
        <begin position="555"/>
        <end position="574"/>
    </location>
</feature>
<dbReference type="Pfam" id="PF19055">
    <property type="entry name" value="ABC2_membrane_7"/>
    <property type="match status" value="1"/>
</dbReference>
<dbReference type="InterPro" id="IPR034001">
    <property type="entry name" value="ABCG_PDR_1"/>
</dbReference>
<dbReference type="SUPFAM" id="SSF52540">
    <property type="entry name" value="P-loop containing nucleoside triphosphate hydrolases"/>
    <property type="match status" value="1"/>
</dbReference>
<dbReference type="InterPro" id="IPR003593">
    <property type="entry name" value="AAA+_ATPase"/>
</dbReference>
<evidence type="ECO:0000256" key="2">
    <source>
        <dbReference type="ARBA" id="ARBA00006012"/>
    </source>
</evidence>
<dbReference type="GO" id="GO:0016020">
    <property type="term" value="C:membrane"/>
    <property type="evidence" value="ECO:0007669"/>
    <property type="project" value="UniProtKB-SubCell"/>
</dbReference>
<comment type="similarity">
    <text evidence="2">Belongs to the ABC transporter superfamily. ABCG family. PDR (TC 3.A.1.205) subfamily.</text>
</comment>
<organism evidence="12">
    <name type="scientific">Salix viminalis</name>
    <name type="common">Common osier</name>
    <name type="synonym">Basket willow</name>
    <dbReference type="NCBI Taxonomy" id="40686"/>
    <lineage>
        <taxon>Eukaryota</taxon>
        <taxon>Viridiplantae</taxon>
        <taxon>Streptophyta</taxon>
        <taxon>Embryophyta</taxon>
        <taxon>Tracheophyta</taxon>
        <taxon>Spermatophyta</taxon>
        <taxon>Magnoliopsida</taxon>
        <taxon>eudicotyledons</taxon>
        <taxon>Gunneridae</taxon>
        <taxon>Pentapetalae</taxon>
        <taxon>rosids</taxon>
        <taxon>fabids</taxon>
        <taxon>Malpighiales</taxon>
        <taxon>Salicaceae</taxon>
        <taxon>Saliceae</taxon>
        <taxon>Salix</taxon>
    </lineage>
</organism>
<sequence length="729" mass="82242">MESADIYRGSGSLRAGSFVWRNSTTAGAFSRSSREEDDEQDLKWAALEKLPTYDRLRKGILRSASRGVVNEIDIENLGFQERKQLLERLVKAAGEDNEKFLWKLKNRIERVGMEFPTIEVRYEHLNIGAEAYVGSGALPSLANFMFSITEGLFISLHILPSRKKPLAILKDVSGIIKPSRLTLLLGPPSSGKTTLLLALAGKLDPSLQYSGCVTYNGHEMNEFVPQRTASYISQHDLHIGEMTVRETLAFSARCQGAGNLHDMLAELSRREKDANIMPDPDIDVFLKAVATRGQEANVITDYVLKILGLEVCADTLVGGEMIRGISGGQRKRVTTGEMLVGPSRALFMDEISTGLDSSTTHQIVNSLKQTIHILNYTAVISLLQPAPETYDLFDDIILLSDGQIVYQGPRENVLGFFEHMGFRCPERKGVADFLQEVTSKKDQEKYWALKDQPYRFVTVNEFAGAFQSFSVGRRVTEELSIPFDKTKNHPAALVNKKYGAEKMDLLKANFSREYLFMKRNSFLYIFKLFQLTTMAIITMTVFFRTKMPRDTVTDGGVYTGALFFTAITIMFYGTDELSMTISKLPVFYKQRELLFFPPWTYAIPPWILKIPITFVEVAAWVFLTYYVIGLDPDIARLFKLYLVLVLINQMTSALFRFIAAAGRNLIVARSLGSFVLLALFASGGFILSREQIKKWWKWVCWASPLMYGQNAIVVNEFLGNSWSHDPQNH</sequence>
<keyword evidence="4 10" id="KW-0812">Transmembrane</keyword>
<keyword evidence="3" id="KW-0813">Transport</keyword>
<keyword evidence="9 10" id="KW-0472">Membrane</keyword>
<feature type="transmembrane region" description="Helical" evidence="10">
    <location>
        <begin position="522"/>
        <end position="543"/>
    </location>
</feature>
<evidence type="ECO:0000256" key="3">
    <source>
        <dbReference type="ARBA" id="ARBA00022448"/>
    </source>
</evidence>
<reference evidence="12" key="1">
    <citation type="submission" date="2019-03" db="EMBL/GenBank/DDBJ databases">
        <authorList>
            <person name="Mank J."/>
            <person name="Almeida P."/>
        </authorList>
    </citation>
    <scope>NUCLEOTIDE SEQUENCE</scope>
    <source>
        <strain evidence="12">78183</strain>
    </source>
</reference>
<dbReference type="InterPro" id="IPR013525">
    <property type="entry name" value="ABC2_TM"/>
</dbReference>
<protein>
    <recommendedName>
        <fullName evidence="11">ABC transporter domain-containing protein</fullName>
    </recommendedName>
</protein>
<proteinExistence type="inferred from homology"/>
<gene>
    <name evidence="12" type="ORF">SVIM_LOCUS323675</name>
</gene>
<dbReference type="Pfam" id="PF00005">
    <property type="entry name" value="ABC_tran"/>
    <property type="match status" value="1"/>
</dbReference>
<dbReference type="AlphaFoldDB" id="A0A6N2M5V5"/>
<keyword evidence="8 10" id="KW-1133">Transmembrane helix</keyword>
<evidence type="ECO:0000256" key="5">
    <source>
        <dbReference type="ARBA" id="ARBA00022737"/>
    </source>
</evidence>
<feature type="transmembrane region" description="Helical" evidence="10">
    <location>
        <begin position="606"/>
        <end position="628"/>
    </location>
</feature>
<evidence type="ECO:0000256" key="8">
    <source>
        <dbReference type="ARBA" id="ARBA00022989"/>
    </source>
</evidence>
<evidence type="ECO:0000256" key="7">
    <source>
        <dbReference type="ARBA" id="ARBA00022840"/>
    </source>
</evidence>
<dbReference type="GO" id="GO:0005524">
    <property type="term" value="F:ATP binding"/>
    <property type="evidence" value="ECO:0007669"/>
    <property type="project" value="UniProtKB-KW"/>
</dbReference>